<evidence type="ECO:0000313" key="2">
    <source>
        <dbReference type="EMBL" id="MFC0527426.1"/>
    </source>
</evidence>
<keyword evidence="1" id="KW-1133">Transmembrane helix</keyword>
<keyword evidence="1" id="KW-0472">Membrane</keyword>
<organism evidence="2 3">
    <name type="scientific">Phytohabitans kaempferiae</name>
    <dbReference type="NCBI Taxonomy" id="1620943"/>
    <lineage>
        <taxon>Bacteria</taxon>
        <taxon>Bacillati</taxon>
        <taxon>Actinomycetota</taxon>
        <taxon>Actinomycetes</taxon>
        <taxon>Micromonosporales</taxon>
        <taxon>Micromonosporaceae</taxon>
    </lineage>
</organism>
<reference evidence="2 3" key="1">
    <citation type="submission" date="2024-09" db="EMBL/GenBank/DDBJ databases">
        <authorList>
            <person name="Sun Q."/>
            <person name="Mori K."/>
        </authorList>
    </citation>
    <scope>NUCLEOTIDE SEQUENCE [LARGE SCALE GENOMIC DNA]</scope>
    <source>
        <strain evidence="2 3">TBRC 3947</strain>
    </source>
</reference>
<comment type="caution">
    <text evidence="2">The sequence shown here is derived from an EMBL/GenBank/DDBJ whole genome shotgun (WGS) entry which is preliminary data.</text>
</comment>
<dbReference type="RefSeq" id="WP_377247313.1">
    <property type="nucleotide sequence ID" value="NZ_JBHLUH010000009.1"/>
</dbReference>
<evidence type="ECO:0008006" key="4">
    <source>
        <dbReference type="Google" id="ProtNLM"/>
    </source>
</evidence>
<protein>
    <recommendedName>
        <fullName evidence="4">Oxidoreductase</fullName>
    </recommendedName>
</protein>
<gene>
    <name evidence="2" type="ORF">ACFFIA_07120</name>
</gene>
<dbReference type="Proteomes" id="UP001589867">
    <property type="component" value="Unassembled WGS sequence"/>
</dbReference>
<dbReference type="EMBL" id="JBHLUH010000009">
    <property type="protein sequence ID" value="MFC0527426.1"/>
    <property type="molecule type" value="Genomic_DNA"/>
</dbReference>
<feature type="transmembrane region" description="Helical" evidence="1">
    <location>
        <begin position="590"/>
        <end position="611"/>
    </location>
</feature>
<evidence type="ECO:0000313" key="3">
    <source>
        <dbReference type="Proteomes" id="UP001589867"/>
    </source>
</evidence>
<keyword evidence="3" id="KW-1185">Reference proteome</keyword>
<keyword evidence="1" id="KW-0812">Transmembrane</keyword>
<sequence>MPAPDDLTDVEQALWDGFPTGAPVDAAGSPVRAEVVAALLREEAPGQAAAVHLRGGRLTGPLRLAFAEVAHPMLFEECDFDEAPDLYWARLAHTSFAGSRMPGFHASNVRVDGHLQMSRCTVTDGVRLPGAQISGGLLLADAVLRGTSDWALYARRSAIGGDLVLTGARLTGGLALTNARLGGTADLDRLRVTAAGTERAMDADNLAVEAAFYCRHAEIEGEVTLRHARIAAATSFSRSTVRNPGGVAVRVSRATLEGGLYLHDGFTAEGQVRVVSARVVRTLRLDGARLSNPGQVALCADFATIEGMLDGRRGLTVEGETSLLDATVTGPLHLEGAHLRNPGGAALTAHGLAVGALLQLCDGFTAEGRIRLAGAKVGSRICFDGATVRAPGERAVSCWRVETAELALRWARAPEGSVDLRYATVGILRDSPATWPAALDLDGLRYDVLEPPGDATARLPWLSRGPDGFRPQPYEQLAALYQRLGDGAQSRTVLLAKQRRQSVVGAWYARAWGLLQDVTVGYGYRPLRAAAWLLALLVVGAVLHRGLQPVPASRDQATTFQPVVYTLDLLLPIVDLGQERAFQPHGGQQWLAYLLIAAGWLLATTIAAGLTRALRRS</sequence>
<proteinExistence type="predicted"/>
<dbReference type="Gene3D" id="2.160.20.80">
    <property type="entry name" value="E3 ubiquitin-protein ligase SopA"/>
    <property type="match status" value="1"/>
</dbReference>
<accession>A0ABV6LYC2</accession>
<name>A0ABV6LYC2_9ACTN</name>
<evidence type="ECO:0000256" key="1">
    <source>
        <dbReference type="SAM" id="Phobius"/>
    </source>
</evidence>